<keyword evidence="3" id="KW-1185">Reference proteome</keyword>
<evidence type="ECO:0000313" key="3">
    <source>
        <dbReference type="Proteomes" id="UP000274429"/>
    </source>
</evidence>
<name>A0A0R3WS43_HYDTA</name>
<dbReference type="AlphaFoldDB" id="A0A0R3WS43"/>
<dbReference type="WBParaSite" id="TTAC_0000358301-mRNA-1">
    <property type="protein sequence ID" value="TTAC_0000358301-mRNA-1"/>
    <property type="gene ID" value="TTAC_0000358301"/>
</dbReference>
<reference evidence="4" key="1">
    <citation type="submission" date="2017-02" db="UniProtKB">
        <authorList>
            <consortium name="WormBaseParasite"/>
        </authorList>
    </citation>
    <scope>IDENTIFICATION</scope>
</reference>
<keyword evidence="1" id="KW-0812">Transmembrane</keyword>
<feature type="transmembrane region" description="Helical" evidence="1">
    <location>
        <begin position="420"/>
        <end position="442"/>
    </location>
</feature>
<sequence>MDADNWVTVKPNRALYAQEVEISCFKERLRLLASNGIDVTGLEHLEMSGEVGANNYLPIATYTSGFGYEVNTMNIDSSAKLNKESNYHFPSLTLTTIAYHLHNFHGFRCRMKFRNEQIPEYEVVNSGSVCFMRQPPPIEMTVDNISVPMVEDTTQESIPQNRNLQIFQTSCVKPETRLVFTCSQWREMETCDDAHTVDSVYNVDTDLIIYNAKRLEYVIKKPVFDRLGRGRVDIPTVPHEWHTAEVVCHRTIRRTDNISHIILDQYSSAVRICVSQTTFTFYLAHTGFEWSTGLTMSLDDMINMGAVTKMEMGDEMNDVDVGSAVICQVTGDGGRVNETIIKQRNVEPENDIETVRIVGYENASIAMLMNADVDKKITFLALFCQTKRLESQIIERSEVLWLAVHEAVLKDEGFKEVNDLILYILLTVCASLLIAVSCPLIARLSQRRQNRQRARYRKAVARRLKRLNYLREIGMHKVDVNGEFARELSPKTNIFTREHGKKDFKGKDFGPPPAASQNAVQITNTIHV</sequence>
<reference evidence="2 3" key="2">
    <citation type="submission" date="2018-11" db="EMBL/GenBank/DDBJ databases">
        <authorList>
            <consortium name="Pathogen Informatics"/>
        </authorList>
    </citation>
    <scope>NUCLEOTIDE SEQUENCE [LARGE SCALE GENOMIC DNA]</scope>
</reference>
<gene>
    <name evidence="2" type="ORF">TTAC_LOCUS3568</name>
</gene>
<organism evidence="4">
    <name type="scientific">Hydatigena taeniaeformis</name>
    <name type="common">Feline tapeworm</name>
    <name type="synonym">Taenia taeniaeformis</name>
    <dbReference type="NCBI Taxonomy" id="6205"/>
    <lineage>
        <taxon>Eukaryota</taxon>
        <taxon>Metazoa</taxon>
        <taxon>Spiralia</taxon>
        <taxon>Lophotrochozoa</taxon>
        <taxon>Platyhelminthes</taxon>
        <taxon>Cestoda</taxon>
        <taxon>Eucestoda</taxon>
        <taxon>Cyclophyllidea</taxon>
        <taxon>Taeniidae</taxon>
        <taxon>Hydatigera</taxon>
    </lineage>
</organism>
<dbReference type="Proteomes" id="UP000274429">
    <property type="component" value="Unassembled WGS sequence"/>
</dbReference>
<keyword evidence="1" id="KW-1133">Transmembrane helix</keyword>
<proteinExistence type="predicted"/>
<dbReference type="OrthoDB" id="6264252at2759"/>
<keyword evidence="1" id="KW-0472">Membrane</keyword>
<dbReference type="EMBL" id="UYWX01002647">
    <property type="protein sequence ID" value="VDM22888.1"/>
    <property type="molecule type" value="Genomic_DNA"/>
</dbReference>
<evidence type="ECO:0000256" key="1">
    <source>
        <dbReference type="SAM" id="Phobius"/>
    </source>
</evidence>
<evidence type="ECO:0000313" key="2">
    <source>
        <dbReference type="EMBL" id="VDM22888.1"/>
    </source>
</evidence>
<evidence type="ECO:0000313" key="4">
    <source>
        <dbReference type="WBParaSite" id="TTAC_0000358301-mRNA-1"/>
    </source>
</evidence>
<accession>A0A0R3WS43</accession>
<protein>
    <submittedName>
        <fullName evidence="4">Ig-like domain-containing protein</fullName>
    </submittedName>
</protein>